<dbReference type="Pfam" id="PF00534">
    <property type="entry name" value="Glycos_transf_1"/>
    <property type="match status" value="1"/>
</dbReference>
<reference evidence="3" key="1">
    <citation type="submission" date="2020-05" db="EMBL/GenBank/DDBJ databases">
        <authorList>
            <person name="Zhu T."/>
            <person name="Keshari N."/>
            <person name="Lu X."/>
        </authorList>
    </citation>
    <scope>NUCLEOTIDE SEQUENCE</scope>
    <source>
        <strain evidence="3">NK1-12</strain>
    </source>
</reference>
<gene>
    <name evidence="3" type="ORF">HJG54_13725</name>
</gene>
<dbReference type="Pfam" id="PF13579">
    <property type="entry name" value="Glyco_trans_4_4"/>
    <property type="match status" value="1"/>
</dbReference>
<evidence type="ECO:0000259" key="1">
    <source>
        <dbReference type="Pfam" id="PF00534"/>
    </source>
</evidence>
<dbReference type="PANTHER" id="PTHR45947:SF3">
    <property type="entry name" value="SULFOQUINOVOSYL TRANSFERASE SQD2"/>
    <property type="match status" value="1"/>
</dbReference>
<organism evidence="3">
    <name type="scientific">Leptolyngbya sp. NK1-12</name>
    <dbReference type="NCBI Taxonomy" id="2547451"/>
    <lineage>
        <taxon>Bacteria</taxon>
        <taxon>Bacillati</taxon>
        <taxon>Cyanobacteriota</taxon>
        <taxon>Cyanophyceae</taxon>
        <taxon>Leptolyngbyales</taxon>
        <taxon>Leptolyngbyaceae</taxon>
        <taxon>Leptolyngbya group</taxon>
        <taxon>Leptolyngbya</taxon>
    </lineage>
</organism>
<dbReference type="GO" id="GO:0016757">
    <property type="term" value="F:glycosyltransferase activity"/>
    <property type="evidence" value="ECO:0007669"/>
    <property type="project" value="InterPro"/>
</dbReference>
<sequence length="389" mass="43284">MKIAVIGSKGLPPRQGGIEHYCAEVYPRMVAQGHQVDLFARSSWIHLPWYQSCRFHGVQVISLPCPGKRGLDGLISSSLGAIACLGKRYDIIHFHALGPSLFCWLPRMAASAKVVVSCHGLDWQREKWGNCSSCLIWLGEQVAIRCSDQIIVVSEALVDYFQDTYAVEAINIPNGPASYWQSDPTFSFVKLLGLEPQKYLLFLGRLVPEKCPDLLIQAFQRLTSTGWKLAIVGGQSDAPAYQMNLFKLAAANPNIIFAGELKERYLAEIVRGAGLFILPSNLEGLPLAMLEAMQEGIPVVASDIPPHRQLIGMNRGRLFHAGDLESCIQMIDWAIQHSKEMKKMAQKAQEHVQTWYGWDGITAATLRTYESLLCPPRSKVKPATELIQR</sequence>
<accession>A0AA96WFT0</accession>
<evidence type="ECO:0000259" key="2">
    <source>
        <dbReference type="Pfam" id="PF13579"/>
    </source>
</evidence>
<protein>
    <submittedName>
        <fullName evidence="3">Glycosyltransferase family 4 protein</fullName>
    </submittedName>
</protein>
<dbReference type="Gene3D" id="3.40.50.2000">
    <property type="entry name" value="Glycogen Phosphorylase B"/>
    <property type="match status" value="2"/>
</dbReference>
<dbReference type="CDD" id="cd03801">
    <property type="entry name" value="GT4_PimA-like"/>
    <property type="match status" value="1"/>
</dbReference>
<name>A0AA96WFT0_9CYAN</name>
<proteinExistence type="predicted"/>
<feature type="domain" description="Glycosyl transferase family 1" evidence="1">
    <location>
        <begin position="195"/>
        <end position="350"/>
    </location>
</feature>
<dbReference type="InterPro" id="IPR028098">
    <property type="entry name" value="Glyco_trans_4-like_N"/>
</dbReference>
<dbReference type="InterPro" id="IPR050194">
    <property type="entry name" value="Glycosyltransferase_grp1"/>
</dbReference>
<evidence type="ECO:0000313" key="3">
    <source>
        <dbReference type="EMBL" id="WNZ23810.1"/>
    </source>
</evidence>
<dbReference type="AlphaFoldDB" id="A0AA96WFT0"/>
<dbReference type="SUPFAM" id="SSF53756">
    <property type="entry name" value="UDP-Glycosyltransferase/glycogen phosphorylase"/>
    <property type="match status" value="1"/>
</dbReference>
<feature type="domain" description="Glycosyltransferase subfamily 4-like N-terminal" evidence="2">
    <location>
        <begin position="16"/>
        <end position="173"/>
    </location>
</feature>
<dbReference type="InterPro" id="IPR001296">
    <property type="entry name" value="Glyco_trans_1"/>
</dbReference>
<dbReference type="EMBL" id="CP053586">
    <property type="protein sequence ID" value="WNZ23810.1"/>
    <property type="molecule type" value="Genomic_DNA"/>
</dbReference>
<dbReference type="RefSeq" id="WP_316435560.1">
    <property type="nucleotide sequence ID" value="NZ_CP053586.1"/>
</dbReference>
<dbReference type="PANTHER" id="PTHR45947">
    <property type="entry name" value="SULFOQUINOVOSYL TRANSFERASE SQD2"/>
    <property type="match status" value="1"/>
</dbReference>